<feature type="transmembrane region" description="Helical" evidence="1">
    <location>
        <begin position="55"/>
        <end position="74"/>
    </location>
</feature>
<feature type="transmembrane region" description="Helical" evidence="1">
    <location>
        <begin position="94"/>
        <end position="116"/>
    </location>
</feature>
<protein>
    <submittedName>
        <fullName evidence="2">Uncharacterized protein</fullName>
    </submittedName>
</protein>
<gene>
    <name evidence="2" type="ORF">DCF25_03530</name>
</gene>
<proteinExistence type="predicted"/>
<dbReference type="EMBL" id="QBMC01000013">
    <property type="protein sequence ID" value="PZO22152.1"/>
    <property type="molecule type" value="Genomic_DNA"/>
</dbReference>
<keyword evidence="1" id="KW-1133">Transmembrane helix</keyword>
<evidence type="ECO:0000313" key="2">
    <source>
        <dbReference type="EMBL" id="PZO22152.1"/>
    </source>
</evidence>
<sequence length="163" mass="17086">MDANTQQIVVGFRTPEALAKGESVLRNYTAAQYTTESPAALDQVPQQRRPDSQSGLPYAAALGGLAGAMIGAFISVLTTQLPNLPTVEGSTTELFVLVPLGGAVLGAIASSLLSLLSGANPEEPDFAYYKLIMTPASGEEAQKVTEALLAENGRLLPEDQRLL</sequence>
<reference evidence="3" key="1">
    <citation type="submission" date="2018-04" db="EMBL/GenBank/DDBJ databases">
        <authorList>
            <person name="Cornet L."/>
        </authorList>
    </citation>
    <scope>NUCLEOTIDE SEQUENCE [LARGE SCALE GENOMIC DNA]</scope>
</reference>
<dbReference type="AlphaFoldDB" id="A0A2W4UNZ0"/>
<dbReference type="Proteomes" id="UP000249354">
    <property type="component" value="Unassembled WGS sequence"/>
</dbReference>
<evidence type="ECO:0000313" key="3">
    <source>
        <dbReference type="Proteomes" id="UP000249354"/>
    </source>
</evidence>
<evidence type="ECO:0000256" key="1">
    <source>
        <dbReference type="SAM" id="Phobius"/>
    </source>
</evidence>
<organism evidence="2 3">
    <name type="scientific">Leptolyngbya foveolarum</name>
    <dbReference type="NCBI Taxonomy" id="47253"/>
    <lineage>
        <taxon>Bacteria</taxon>
        <taxon>Bacillati</taxon>
        <taxon>Cyanobacteriota</taxon>
        <taxon>Cyanophyceae</taxon>
        <taxon>Leptolyngbyales</taxon>
        <taxon>Leptolyngbyaceae</taxon>
        <taxon>Leptolyngbya group</taxon>
        <taxon>Leptolyngbya</taxon>
    </lineage>
</organism>
<accession>A0A2W4UNZ0</accession>
<comment type="caution">
    <text evidence="2">The sequence shown here is derived from an EMBL/GenBank/DDBJ whole genome shotgun (WGS) entry which is preliminary data.</text>
</comment>
<reference evidence="2 3" key="2">
    <citation type="submission" date="2018-06" db="EMBL/GenBank/DDBJ databases">
        <title>Metagenomic assembly of (sub)arctic Cyanobacteria and their associated microbiome from non-axenic cultures.</title>
        <authorList>
            <person name="Baurain D."/>
        </authorList>
    </citation>
    <scope>NUCLEOTIDE SEQUENCE [LARGE SCALE GENOMIC DNA]</scope>
    <source>
        <strain evidence="2">ULC129bin1</strain>
    </source>
</reference>
<name>A0A2W4UNZ0_9CYAN</name>
<keyword evidence="1" id="KW-0472">Membrane</keyword>
<keyword evidence="1" id="KW-0812">Transmembrane</keyword>